<dbReference type="EMBL" id="JAJSOF020000025">
    <property type="protein sequence ID" value="KAJ4434659.1"/>
    <property type="molecule type" value="Genomic_DNA"/>
</dbReference>
<keyword evidence="2" id="KW-1185">Reference proteome</keyword>
<dbReference type="Proteomes" id="UP001148838">
    <property type="component" value="Unassembled WGS sequence"/>
</dbReference>
<proteinExistence type="predicted"/>
<accession>A0ABQ8SLE2</accession>
<comment type="caution">
    <text evidence="1">The sequence shown here is derived from an EMBL/GenBank/DDBJ whole genome shotgun (WGS) entry which is preliminary data.</text>
</comment>
<sequence>MAGLCEGGNESSGSLKVICSEQQSAAGWIDVDVPTLLIAGTQYTLYEIMGSNPIKQGALSEVVDGGGELAQKVG</sequence>
<name>A0ABQ8SLE2_PERAM</name>
<gene>
    <name evidence="1" type="ORF">ANN_23226</name>
</gene>
<protein>
    <submittedName>
        <fullName evidence="1">Uncharacterized protein</fullName>
    </submittedName>
</protein>
<evidence type="ECO:0000313" key="1">
    <source>
        <dbReference type="EMBL" id="KAJ4434659.1"/>
    </source>
</evidence>
<evidence type="ECO:0000313" key="2">
    <source>
        <dbReference type="Proteomes" id="UP001148838"/>
    </source>
</evidence>
<organism evidence="1 2">
    <name type="scientific">Periplaneta americana</name>
    <name type="common">American cockroach</name>
    <name type="synonym">Blatta americana</name>
    <dbReference type="NCBI Taxonomy" id="6978"/>
    <lineage>
        <taxon>Eukaryota</taxon>
        <taxon>Metazoa</taxon>
        <taxon>Ecdysozoa</taxon>
        <taxon>Arthropoda</taxon>
        <taxon>Hexapoda</taxon>
        <taxon>Insecta</taxon>
        <taxon>Pterygota</taxon>
        <taxon>Neoptera</taxon>
        <taxon>Polyneoptera</taxon>
        <taxon>Dictyoptera</taxon>
        <taxon>Blattodea</taxon>
        <taxon>Blattoidea</taxon>
        <taxon>Blattidae</taxon>
        <taxon>Blattinae</taxon>
        <taxon>Periplaneta</taxon>
    </lineage>
</organism>
<reference evidence="1 2" key="1">
    <citation type="journal article" date="2022" name="Allergy">
        <title>Genome assembly and annotation of Periplaneta americana reveal a comprehensive cockroach allergen profile.</title>
        <authorList>
            <person name="Wang L."/>
            <person name="Xiong Q."/>
            <person name="Saelim N."/>
            <person name="Wang L."/>
            <person name="Nong W."/>
            <person name="Wan A.T."/>
            <person name="Shi M."/>
            <person name="Liu X."/>
            <person name="Cao Q."/>
            <person name="Hui J.H.L."/>
            <person name="Sookrung N."/>
            <person name="Leung T.F."/>
            <person name="Tungtrongchitr A."/>
            <person name="Tsui S.K.W."/>
        </authorList>
    </citation>
    <scope>NUCLEOTIDE SEQUENCE [LARGE SCALE GENOMIC DNA]</scope>
    <source>
        <strain evidence="1">PWHHKU_190912</strain>
    </source>
</reference>